<dbReference type="Proteomes" id="UP000314986">
    <property type="component" value="Unassembled WGS sequence"/>
</dbReference>
<name>A0A4W3JHL5_CALMI</name>
<sequence>MDLALHVNEIHRQLREPEKAGEVLESDSKSYKTQIGSKNRLELSKGALAGAPARPAYKVKNINLPEVNRNINLGAISLQTPNLPTHL</sequence>
<reference evidence="1" key="4">
    <citation type="submission" date="2025-08" db="UniProtKB">
        <authorList>
            <consortium name="Ensembl"/>
        </authorList>
    </citation>
    <scope>IDENTIFICATION</scope>
</reference>
<dbReference type="AlphaFoldDB" id="A0A4W3JHL5"/>
<protein>
    <submittedName>
        <fullName evidence="1">Uncharacterized protein</fullName>
    </submittedName>
</protein>
<organism evidence="1 2">
    <name type="scientific">Callorhinchus milii</name>
    <name type="common">Ghost shark</name>
    <dbReference type="NCBI Taxonomy" id="7868"/>
    <lineage>
        <taxon>Eukaryota</taxon>
        <taxon>Metazoa</taxon>
        <taxon>Chordata</taxon>
        <taxon>Craniata</taxon>
        <taxon>Vertebrata</taxon>
        <taxon>Chondrichthyes</taxon>
        <taxon>Holocephali</taxon>
        <taxon>Chimaeriformes</taxon>
        <taxon>Callorhinchidae</taxon>
        <taxon>Callorhinchus</taxon>
    </lineage>
</organism>
<dbReference type="STRING" id="7868.ENSCMIP00000041942"/>
<reference evidence="2" key="2">
    <citation type="journal article" date="2007" name="PLoS Biol.">
        <title>Survey sequencing and comparative analysis of the elephant shark (Callorhinchus milii) genome.</title>
        <authorList>
            <person name="Venkatesh B."/>
            <person name="Kirkness E.F."/>
            <person name="Loh Y.H."/>
            <person name="Halpern A.L."/>
            <person name="Lee A.P."/>
            <person name="Johnson J."/>
            <person name="Dandona N."/>
            <person name="Viswanathan L.D."/>
            <person name="Tay A."/>
            <person name="Venter J.C."/>
            <person name="Strausberg R.L."/>
            <person name="Brenner S."/>
        </authorList>
    </citation>
    <scope>NUCLEOTIDE SEQUENCE [LARGE SCALE GENOMIC DNA]</scope>
</reference>
<keyword evidence="2" id="KW-1185">Reference proteome</keyword>
<reference evidence="2" key="3">
    <citation type="journal article" date="2014" name="Nature">
        <title>Elephant shark genome provides unique insights into gnathostome evolution.</title>
        <authorList>
            <consortium name="International Elephant Shark Genome Sequencing Consortium"/>
            <person name="Venkatesh B."/>
            <person name="Lee A.P."/>
            <person name="Ravi V."/>
            <person name="Maurya A.K."/>
            <person name="Lian M.M."/>
            <person name="Swann J.B."/>
            <person name="Ohta Y."/>
            <person name="Flajnik M.F."/>
            <person name="Sutoh Y."/>
            <person name="Kasahara M."/>
            <person name="Hoon S."/>
            <person name="Gangu V."/>
            <person name="Roy S.W."/>
            <person name="Irimia M."/>
            <person name="Korzh V."/>
            <person name="Kondrychyn I."/>
            <person name="Lim Z.W."/>
            <person name="Tay B.H."/>
            <person name="Tohari S."/>
            <person name="Kong K.W."/>
            <person name="Ho S."/>
            <person name="Lorente-Galdos B."/>
            <person name="Quilez J."/>
            <person name="Marques-Bonet T."/>
            <person name="Raney B.J."/>
            <person name="Ingham P.W."/>
            <person name="Tay A."/>
            <person name="Hillier L.W."/>
            <person name="Minx P."/>
            <person name="Boehm T."/>
            <person name="Wilson R.K."/>
            <person name="Brenner S."/>
            <person name="Warren W.C."/>
        </authorList>
    </citation>
    <scope>NUCLEOTIDE SEQUENCE [LARGE SCALE GENOMIC DNA]</scope>
</reference>
<proteinExistence type="predicted"/>
<evidence type="ECO:0000313" key="2">
    <source>
        <dbReference type="Proteomes" id="UP000314986"/>
    </source>
</evidence>
<dbReference type="Ensembl" id="ENSCMIT00000042541.1">
    <property type="protein sequence ID" value="ENSCMIP00000041942.1"/>
    <property type="gene ID" value="ENSCMIG00000017466.1"/>
</dbReference>
<evidence type="ECO:0000313" key="1">
    <source>
        <dbReference type="Ensembl" id="ENSCMIP00000041942.1"/>
    </source>
</evidence>
<reference evidence="2" key="1">
    <citation type="journal article" date="2006" name="Science">
        <title>Ancient noncoding elements conserved in the human genome.</title>
        <authorList>
            <person name="Venkatesh B."/>
            <person name="Kirkness E.F."/>
            <person name="Loh Y.H."/>
            <person name="Halpern A.L."/>
            <person name="Lee A.P."/>
            <person name="Johnson J."/>
            <person name="Dandona N."/>
            <person name="Viswanathan L.D."/>
            <person name="Tay A."/>
            <person name="Venter J.C."/>
            <person name="Strausberg R.L."/>
            <person name="Brenner S."/>
        </authorList>
    </citation>
    <scope>NUCLEOTIDE SEQUENCE [LARGE SCALE GENOMIC DNA]</scope>
</reference>
<accession>A0A4W3JHL5</accession>
<dbReference type="InParanoid" id="A0A4W3JHL5"/>
<reference evidence="1" key="5">
    <citation type="submission" date="2025-09" db="UniProtKB">
        <authorList>
            <consortium name="Ensembl"/>
        </authorList>
    </citation>
    <scope>IDENTIFICATION</scope>
</reference>